<sequence>MGTGGNELANRLANLPVVDADTSVENRWCQLRDTIQSTALDVLGRACRQHQDCFDDNDAASTLCSSRRTIYTKPTSIALSLQTRQPSTEVAALYKVLQNFEDATIVHLYKKKENRQLCDNHRGILLRNITGKTFASILLNQLNAHLEQRLLPESHCGFLRKRGTIDMIFTARQLQEKCQEMRTHRYITFVDLTKSFDKVNCGRLPLSEPVTCLMWKSAHWLTDRRTRLRVPQHDLAPIMECAHWLTDRRTRLRAPQHDLAPITHQDSQTQGIWSSHRRLTPSSLDTRIHKLRGYGAAIAV</sequence>
<protein>
    <submittedName>
        <fullName evidence="3">Reverse transcriptase domain-containing protein</fullName>
    </submittedName>
</protein>
<evidence type="ECO:0000313" key="2">
    <source>
        <dbReference type="Proteomes" id="UP000275846"/>
    </source>
</evidence>
<dbReference type="PANTHER" id="PTHR47027:SF26">
    <property type="entry name" value="REVERSE TRANSCRIPTASE DOMAIN-CONTAINING PROTEIN"/>
    <property type="match status" value="1"/>
</dbReference>
<gene>
    <name evidence="1" type="ORF">SSLN_LOCUS9613</name>
</gene>
<dbReference type="OrthoDB" id="1421278at2759"/>
<keyword evidence="2" id="KW-1185">Reference proteome</keyword>
<reference evidence="1 2" key="2">
    <citation type="submission" date="2018-11" db="EMBL/GenBank/DDBJ databases">
        <authorList>
            <consortium name="Pathogen Informatics"/>
        </authorList>
    </citation>
    <scope>NUCLEOTIDE SEQUENCE [LARGE SCALE GENOMIC DNA]</scope>
    <source>
        <strain evidence="1 2">NST_G2</strain>
    </source>
</reference>
<organism evidence="3">
    <name type="scientific">Schistocephalus solidus</name>
    <name type="common">Tapeworm</name>
    <dbReference type="NCBI Taxonomy" id="70667"/>
    <lineage>
        <taxon>Eukaryota</taxon>
        <taxon>Metazoa</taxon>
        <taxon>Spiralia</taxon>
        <taxon>Lophotrochozoa</taxon>
        <taxon>Platyhelminthes</taxon>
        <taxon>Cestoda</taxon>
        <taxon>Eucestoda</taxon>
        <taxon>Diphyllobothriidea</taxon>
        <taxon>Diphyllobothriidae</taxon>
        <taxon>Schistocephalus</taxon>
    </lineage>
</organism>
<dbReference type="PANTHER" id="PTHR47027">
    <property type="entry name" value="REVERSE TRANSCRIPTASE DOMAIN-CONTAINING PROTEIN"/>
    <property type="match status" value="1"/>
</dbReference>
<evidence type="ECO:0000313" key="1">
    <source>
        <dbReference type="EMBL" id="VDL95998.1"/>
    </source>
</evidence>
<dbReference type="AlphaFoldDB" id="A0A183SZG5"/>
<name>A0A183SZG5_SCHSO</name>
<dbReference type="EMBL" id="UYSU01035349">
    <property type="protein sequence ID" value="VDL95998.1"/>
    <property type="molecule type" value="Genomic_DNA"/>
</dbReference>
<proteinExistence type="predicted"/>
<reference evidence="3" key="1">
    <citation type="submission" date="2016-06" db="UniProtKB">
        <authorList>
            <consortium name="WormBaseParasite"/>
        </authorList>
    </citation>
    <scope>IDENTIFICATION</scope>
</reference>
<evidence type="ECO:0000313" key="3">
    <source>
        <dbReference type="WBParaSite" id="SSLN_0000997501-mRNA-1"/>
    </source>
</evidence>
<dbReference type="WBParaSite" id="SSLN_0000997501-mRNA-1">
    <property type="protein sequence ID" value="SSLN_0000997501-mRNA-1"/>
    <property type="gene ID" value="SSLN_0000997501"/>
</dbReference>
<dbReference type="Proteomes" id="UP000275846">
    <property type="component" value="Unassembled WGS sequence"/>
</dbReference>
<accession>A0A183SZG5</accession>